<accession>A0A953HV03</accession>
<evidence type="ECO:0000313" key="8">
    <source>
        <dbReference type="EMBL" id="MBY5958955.1"/>
    </source>
</evidence>
<feature type="domain" description="SusD-like N-terminal" evidence="7">
    <location>
        <begin position="94"/>
        <end position="220"/>
    </location>
</feature>
<dbReference type="InterPro" id="IPR011990">
    <property type="entry name" value="TPR-like_helical_dom_sf"/>
</dbReference>
<dbReference type="PROSITE" id="PS51257">
    <property type="entry name" value="PROKAR_LIPOPROTEIN"/>
    <property type="match status" value="1"/>
</dbReference>
<keyword evidence="4" id="KW-0472">Membrane</keyword>
<evidence type="ECO:0000256" key="4">
    <source>
        <dbReference type="ARBA" id="ARBA00023136"/>
    </source>
</evidence>
<dbReference type="EMBL" id="JAHVHU010000011">
    <property type="protein sequence ID" value="MBY5958955.1"/>
    <property type="molecule type" value="Genomic_DNA"/>
</dbReference>
<keyword evidence="3" id="KW-0732">Signal</keyword>
<dbReference type="AlphaFoldDB" id="A0A953HV03"/>
<evidence type="ECO:0000256" key="3">
    <source>
        <dbReference type="ARBA" id="ARBA00022729"/>
    </source>
</evidence>
<dbReference type="RefSeq" id="WP_222580493.1">
    <property type="nucleotide sequence ID" value="NZ_JAHVHU010000011.1"/>
</dbReference>
<proteinExistence type="inferred from homology"/>
<dbReference type="Gene3D" id="1.25.40.390">
    <property type="match status" value="1"/>
</dbReference>
<dbReference type="Pfam" id="PF07980">
    <property type="entry name" value="SusD_RagB"/>
    <property type="match status" value="1"/>
</dbReference>
<evidence type="ECO:0000259" key="7">
    <source>
        <dbReference type="Pfam" id="PF14322"/>
    </source>
</evidence>
<evidence type="ECO:0000259" key="6">
    <source>
        <dbReference type="Pfam" id="PF07980"/>
    </source>
</evidence>
<protein>
    <submittedName>
        <fullName evidence="8">RagB/SusD family nutrient uptake outer membrane protein</fullName>
    </submittedName>
</protein>
<dbReference type="InterPro" id="IPR012944">
    <property type="entry name" value="SusD_RagB_dom"/>
</dbReference>
<organism evidence="8 9">
    <name type="scientific">Membranihabitans marinus</name>
    <dbReference type="NCBI Taxonomy" id="1227546"/>
    <lineage>
        <taxon>Bacteria</taxon>
        <taxon>Pseudomonadati</taxon>
        <taxon>Bacteroidota</taxon>
        <taxon>Saprospiria</taxon>
        <taxon>Saprospirales</taxon>
        <taxon>Saprospiraceae</taxon>
        <taxon>Membranihabitans</taxon>
    </lineage>
</organism>
<gene>
    <name evidence="8" type="ORF">KUV50_12460</name>
</gene>
<keyword evidence="9" id="KW-1185">Reference proteome</keyword>
<comment type="caution">
    <text evidence="8">The sequence shown here is derived from an EMBL/GenBank/DDBJ whole genome shotgun (WGS) entry which is preliminary data.</text>
</comment>
<comment type="similarity">
    <text evidence="2">Belongs to the SusD family.</text>
</comment>
<reference evidence="8" key="1">
    <citation type="submission" date="2021-06" db="EMBL/GenBank/DDBJ databases">
        <title>44 bacteria genomes isolated from Dapeng, Shenzhen.</title>
        <authorList>
            <person name="Zheng W."/>
            <person name="Yu S."/>
            <person name="Huang Y."/>
        </authorList>
    </citation>
    <scope>NUCLEOTIDE SEQUENCE</scope>
    <source>
        <strain evidence="8">DP5N28-2</strain>
    </source>
</reference>
<dbReference type="SUPFAM" id="SSF48452">
    <property type="entry name" value="TPR-like"/>
    <property type="match status" value="1"/>
</dbReference>
<feature type="domain" description="RagB/SusD" evidence="6">
    <location>
        <begin position="267"/>
        <end position="589"/>
    </location>
</feature>
<dbReference type="InterPro" id="IPR033985">
    <property type="entry name" value="SusD-like_N"/>
</dbReference>
<name>A0A953HV03_9BACT</name>
<dbReference type="Proteomes" id="UP000753961">
    <property type="component" value="Unassembled WGS sequence"/>
</dbReference>
<evidence type="ECO:0000313" key="9">
    <source>
        <dbReference type="Proteomes" id="UP000753961"/>
    </source>
</evidence>
<keyword evidence="5" id="KW-0998">Cell outer membrane</keyword>
<evidence type="ECO:0000256" key="2">
    <source>
        <dbReference type="ARBA" id="ARBA00006275"/>
    </source>
</evidence>
<dbReference type="GO" id="GO:0009279">
    <property type="term" value="C:cell outer membrane"/>
    <property type="evidence" value="ECO:0007669"/>
    <property type="project" value="UniProtKB-SubCell"/>
</dbReference>
<evidence type="ECO:0000256" key="1">
    <source>
        <dbReference type="ARBA" id="ARBA00004442"/>
    </source>
</evidence>
<evidence type="ECO:0000256" key="5">
    <source>
        <dbReference type="ARBA" id="ARBA00023237"/>
    </source>
</evidence>
<sequence length="589" mass="66070">MTLNYKLLVSVGLTLIMLVSCNESFLEIEPFGSVSESTLANESGINKLLIGAYSLLDGGGARGGGIWTGYSYLRGGDDTNAGTEFGATEYSAFLYNKFDQRIEEHWQFGYAAVNRANDVLKMIPNVKGASPEALLQVEAEARFLRGVFYLEQLVKYYQNVPWIDETVEYSKRNYLIPNTEDVYPRIEADFKFAADNLTETKSEVGRANKWAAKAYLVKTYMFQNKFSEAQSLLDDIIANGQTSNGLKYKLLDEYNHNFIARTKNGSEGVFVAQMSVNDGTTNGNGNPRDKYNGTYGGPATCCYGWLGPTFDLVDAYQTDPETGLPLIDTYQDSPITNDNGLSSSDDFTPYQGTLDPRLDWTVGRRGIPYRDWGVHPGQAWVRNQINAGPYNAIKNIAEKARVESDRGTSGSTNNPYNLIRFADVLLWAAECEVEIGSLDKAEAYVNRVRARAANPDGWVKKFLNPDEPLEGFSDEPAANYKVGLYSGHFAEKGKSYARKAVFFERRLELAMEHHRFFDMVRYDGRDFDIEARFDWLMIREGNEITAPNNNWLKGDFVRGKHEYFPIPQGQIDLSVGVDGESILVQNPGY</sequence>
<dbReference type="Pfam" id="PF14322">
    <property type="entry name" value="SusD-like_3"/>
    <property type="match status" value="1"/>
</dbReference>
<comment type="subcellular location">
    <subcellularLocation>
        <location evidence="1">Cell outer membrane</location>
    </subcellularLocation>
</comment>